<keyword evidence="3 6" id="KW-0812">Transmembrane</keyword>
<evidence type="ECO:0000259" key="7">
    <source>
        <dbReference type="Pfam" id="PF02687"/>
    </source>
</evidence>
<comment type="subcellular location">
    <subcellularLocation>
        <location evidence="1">Cell membrane</location>
        <topology evidence="1">Multi-pass membrane protein</topology>
    </subcellularLocation>
</comment>
<dbReference type="PANTHER" id="PTHR30572">
    <property type="entry name" value="MEMBRANE COMPONENT OF TRANSPORTER-RELATED"/>
    <property type="match status" value="1"/>
</dbReference>
<sequence>MIKNYFKIAWRSLIKNKLYSAINIGGLGVGMAVSFMLLVYVYNEFTFDGFHEKKDRIYKVLRNQPANGEVYTGDATPVQVAGALIKDYPEIETAARTTWGYDQLFNYKNRPVKINLMAADPSFLNIFTLNFVKGNKRDAFNDLASVIMTESAVKAVFGNEDPIGKIVKLNGNQLMKVSAVIKDMPENSTFRFKAIISWKFNEVNQPWIKSSGWGNYSFSTFVLLKPVANLSKLNTEIKKLIARYDNVNKENELFLYPFTRWHLHSEFKNGVNTGGNIEYVRLFLFLAIGILLIACINFMNLSTARSERRSREVGIRKVVGARRVAIIQQFLGESILTAFFAFLFAVLLMKLLLPYFNEIIGKQLVIPFANQWTWVAAITVTLITGLLAGSYPALFLSSFKPVKVLKGANNTGKKTLHTRQILVIVQFIFATCLILSSMLIYKQINYIKNRPVGYSQNGLIELSLEGNMFKEFENFRRDAINSGAVVDAAPSSNGIVENGSSSWGITWPGQLPGEDKIPIDQIATSYHFISTYGLNLIAGRDFEEGRPADTAAVVLNEAAVKMMRLKEPLGQIVKWQGTPCTVVGVVKNFVWGSPYEPVKPAIIGFNKGWANEIGMRLNPKAPVSKSLATIEAIYKKYNPEYPFQYKFVDEGFSGKFKTEKLLGTLSSSFTILAIVISCLGLFGLASFSAEQRKKEISIRKVLGATIGSLWFNLSKEFLILVIISFLIGSAISWYYMNQWLAHYTYRTDISLWVFVVTIGVSIAVCMITVSWQAIKAALSNPVKNLRSE</sequence>
<reference evidence="9 10" key="1">
    <citation type="submission" date="2023-07" db="EMBL/GenBank/DDBJ databases">
        <title>Sorghum-associated microbial communities from plants grown in Nebraska, USA.</title>
        <authorList>
            <person name="Schachtman D."/>
        </authorList>
    </citation>
    <scope>NUCLEOTIDE SEQUENCE [LARGE SCALE GENOMIC DNA]</scope>
    <source>
        <strain evidence="9 10">3262</strain>
    </source>
</reference>
<feature type="transmembrane region" description="Helical" evidence="6">
    <location>
        <begin position="421"/>
        <end position="441"/>
    </location>
</feature>
<feature type="transmembrane region" description="Helical" evidence="6">
    <location>
        <begin position="372"/>
        <end position="396"/>
    </location>
</feature>
<evidence type="ECO:0000256" key="1">
    <source>
        <dbReference type="ARBA" id="ARBA00004651"/>
    </source>
</evidence>
<keyword evidence="2" id="KW-1003">Cell membrane</keyword>
<evidence type="ECO:0000256" key="5">
    <source>
        <dbReference type="ARBA" id="ARBA00023136"/>
    </source>
</evidence>
<dbReference type="Pfam" id="PF02687">
    <property type="entry name" value="FtsX"/>
    <property type="match status" value="2"/>
</dbReference>
<evidence type="ECO:0000313" key="9">
    <source>
        <dbReference type="EMBL" id="MDR6943213.1"/>
    </source>
</evidence>
<feature type="domain" description="ABC3 transporter permease C-terminal" evidence="7">
    <location>
        <begin position="285"/>
        <end position="399"/>
    </location>
</feature>
<dbReference type="InterPro" id="IPR050250">
    <property type="entry name" value="Macrolide_Exporter_MacB"/>
</dbReference>
<dbReference type="Proteomes" id="UP001247620">
    <property type="component" value="Unassembled WGS sequence"/>
</dbReference>
<keyword evidence="5 6" id="KW-0472">Membrane</keyword>
<dbReference type="InterPro" id="IPR025857">
    <property type="entry name" value="MacB_PCD"/>
</dbReference>
<comment type="caution">
    <text evidence="9">The sequence shown here is derived from an EMBL/GenBank/DDBJ whole genome shotgun (WGS) entry which is preliminary data.</text>
</comment>
<feature type="transmembrane region" description="Helical" evidence="6">
    <location>
        <begin position="669"/>
        <end position="689"/>
    </location>
</feature>
<feature type="domain" description="ABC3 transporter permease C-terminal" evidence="7">
    <location>
        <begin position="668"/>
        <end position="777"/>
    </location>
</feature>
<feature type="transmembrane region" description="Helical" evidence="6">
    <location>
        <begin position="751"/>
        <end position="774"/>
    </location>
</feature>
<evidence type="ECO:0000256" key="6">
    <source>
        <dbReference type="SAM" id="Phobius"/>
    </source>
</evidence>
<evidence type="ECO:0000256" key="2">
    <source>
        <dbReference type="ARBA" id="ARBA00022475"/>
    </source>
</evidence>
<name>A0ABU1TCT7_9SPHI</name>
<evidence type="ECO:0000259" key="8">
    <source>
        <dbReference type="Pfam" id="PF12704"/>
    </source>
</evidence>
<organism evidence="9 10">
    <name type="scientific">Mucilaginibacter pocheonensis</name>
    <dbReference type="NCBI Taxonomy" id="398050"/>
    <lineage>
        <taxon>Bacteria</taxon>
        <taxon>Pseudomonadati</taxon>
        <taxon>Bacteroidota</taxon>
        <taxon>Sphingobacteriia</taxon>
        <taxon>Sphingobacteriales</taxon>
        <taxon>Sphingobacteriaceae</taxon>
        <taxon>Mucilaginibacter</taxon>
    </lineage>
</organism>
<dbReference type="RefSeq" id="WP_310097083.1">
    <property type="nucleotide sequence ID" value="NZ_JAVDUU010000003.1"/>
</dbReference>
<dbReference type="Pfam" id="PF12704">
    <property type="entry name" value="MacB_PCD"/>
    <property type="match status" value="2"/>
</dbReference>
<gene>
    <name evidence="9" type="ORF">J2W55_003066</name>
</gene>
<keyword evidence="10" id="KW-1185">Reference proteome</keyword>
<dbReference type="EMBL" id="JAVDUU010000003">
    <property type="protein sequence ID" value="MDR6943213.1"/>
    <property type="molecule type" value="Genomic_DNA"/>
</dbReference>
<feature type="transmembrane region" description="Helical" evidence="6">
    <location>
        <begin position="330"/>
        <end position="352"/>
    </location>
</feature>
<feature type="transmembrane region" description="Helical" evidence="6">
    <location>
        <begin position="21"/>
        <end position="42"/>
    </location>
</feature>
<evidence type="ECO:0000313" key="10">
    <source>
        <dbReference type="Proteomes" id="UP001247620"/>
    </source>
</evidence>
<feature type="transmembrane region" description="Helical" evidence="6">
    <location>
        <begin position="279"/>
        <end position="301"/>
    </location>
</feature>
<protein>
    <submittedName>
        <fullName evidence="9">ABC-type antimicrobial peptide transport system permease subunit</fullName>
    </submittedName>
</protein>
<dbReference type="InterPro" id="IPR003838">
    <property type="entry name" value="ABC3_permease_C"/>
</dbReference>
<keyword evidence="4 6" id="KW-1133">Transmembrane helix</keyword>
<feature type="domain" description="MacB-like periplasmic core" evidence="8">
    <location>
        <begin position="481"/>
        <end position="590"/>
    </location>
</feature>
<accession>A0ABU1TCT7</accession>
<feature type="transmembrane region" description="Helical" evidence="6">
    <location>
        <begin position="717"/>
        <end position="736"/>
    </location>
</feature>
<evidence type="ECO:0000256" key="3">
    <source>
        <dbReference type="ARBA" id="ARBA00022692"/>
    </source>
</evidence>
<dbReference type="PANTHER" id="PTHR30572:SF18">
    <property type="entry name" value="ABC-TYPE MACROLIDE FAMILY EXPORT SYSTEM PERMEASE COMPONENT 2"/>
    <property type="match status" value="1"/>
</dbReference>
<evidence type="ECO:0000256" key="4">
    <source>
        <dbReference type="ARBA" id="ARBA00022989"/>
    </source>
</evidence>
<proteinExistence type="predicted"/>
<feature type="domain" description="MacB-like periplasmic core" evidence="8">
    <location>
        <begin position="20"/>
        <end position="239"/>
    </location>
</feature>